<keyword evidence="3" id="KW-1185">Reference proteome</keyword>
<evidence type="ECO:0000259" key="1">
    <source>
        <dbReference type="Pfam" id="PF10881"/>
    </source>
</evidence>
<comment type="caution">
    <text evidence="2">The sequence shown here is derived from an EMBL/GenBank/DDBJ whole genome shotgun (WGS) entry which is preliminary data.</text>
</comment>
<evidence type="ECO:0000313" key="3">
    <source>
        <dbReference type="Proteomes" id="UP001319104"/>
    </source>
</evidence>
<dbReference type="EMBL" id="JAHCMY010000001">
    <property type="protein sequence ID" value="MBS9522408.1"/>
    <property type="molecule type" value="Genomic_DNA"/>
</dbReference>
<organism evidence="2 3">
    <name type="scientific">Litoribacter ruber</name>
    <dbReference type="NCBI Taxonomy" id="702568"/>
    <lineage>
        <taxon>Bacteria</taxon>
        <taxon>Pseudomonadati</taxon>
        <taxon>Bacteroidota</taxon>
        <taxon>Cytophagia</taxon>
        <taxon>Cytophagales</taxon>
        <taxon>Cyclobacteriaceae</taxon>
        <taxon>Litoribacter</taxon>
    </lineage>
</organism>
<evidence type="ECO:0000313" key="2">
    <source>
        <dbReference type="EMBL" id="MBS9522408.1"/>
    </source>
</evidence>
<dbReference type="Gene3D" id="3.40.960.10">
    <property type="entry name" value="VSR Endonuclease"/>
    <property type="match status" value="1"/>
</dbReference>
<accession>A0AAP2CE02</accession>
<dbReference type="Pfam" id="PF10881">
    <property type="entry name" value="DUF2726"/>
    <property type="match status" value="1"/>
</dbReference>
<gene>
    <name evidence="2" type="ORF">KI659_00115</name>
</gene>
<dbReference type="InterPro" id="IPR024402">
    <property type="entry name" value="DUF2726"/>
</dbReference>
<dbReference type="Proteomes" id="UP001319104">
    <property type="component" value="Unassembled WGS sequence"/>
</dbReference>
<reference evidence="2 3" key="1">
    <citation type="submission" date="2021-05" db="EMBL/GenBank/DDBJ databases">
        <authorList>
            <person name="Zhang Z.D."/>
            <person name="Osman G."/>
        </authorList>
    </citation>
    <scope>NUCLEOTIDE SEQUENCE [LARGE SCALE GENOMIC DNA]</scope>
    <source>
        <strain evidence="2 3">KCTC 32217</strain>
    </source>
</reference>
<sequence length="276" mass="32131">MSISENCLKFLLEKKWLELNRVLSEEKNCLELASDPVFSIFENNLVSEIRKFENENSENLSNVLTRIFQLNQNLKILKLSNTCLKQIAEYLFQKHPSEKYAKLLPDNELAKRFLDALSKERVLQAEKSILASKLNINVGMAGDLDFSKSIINSPQEVELYLAAKSLFETEILLPNTSLSSIIDSKITKLLDKKTCDFFFRSTLDLCIVDVTDFKPRFFIELDSSWHDIHEQLEKDKMKDEIFRKAGMTLHRLRKKENKSMKEAFELYLKKNYGSQN</sequence>
<dbReference type="RefSeq" id="WP_213943312.1">
    <property type="nucleotide sequence ID" value="NZ_JAHCMY010000001.1"/>
</dbReference>
<proteinExistence type="predicted"/>
<feature type="domain" description="DUF2726" evidence="1">
    <location>
        <begin position="151"/>
        <end position="263"/>
    </location>
</feature>
<protein>
    <submittedName>
        <fullName evidence="2">DUF2726 domain-containing protein</fullName>
    </submittedName>
</protein>
<dbReference type="AlphaFoldDB" id="A0AAP2CE02"/>
<name>A0AAP2CE02_9BACT</name>